<dbReference type="Proteomes" id="UP000011083">
    <property type="component" value="Unassembled WGS sequence"/>
</dbReference>
<evidence type="ECO:0000313" key="1">
    <source>
        <dbReference type="EMBL" id="ELR18884.1"/>
    </source>
</evidence>
<reference evidence="1 2" key="1">
    <citation type="journal article" date="2013" name="Genome Biol.">
        <title>Genome of Acanthamoeba castellanii highlights extensive lateral gene transfer and early evolution of tyrosine kinase signaling.</title>
        <authorList>
            <person name="Clarke M."/>
            <person name="Lohan A.J."/>
            <person name="Liu B."/>
            <person name="Lagkouvardos I."/>
            <person name="Roy S."/>
            <person name="Zafar N."/>
            <person name="Bertelli C."/>
            <person name="Schilde C."/>
            <person name="Kianianmomeni A."/>
            <person name="Burglin T.R."/>
            <person name="Frech C."/>
            <person name="Turcotte B."/>
            <person name="Kopec K.O."/>
            <person name="Synnott J.M."/>
            <person name="Choo C."/>
            <person name="Paponov I."/>
            <person name="Finkler A."/>
            <person name="Soon Heng Tan C."/>
            <person name="Hutchins A.P."/>
            <person name="Weinmeier T."/>
            <person name="Rattei T."/>
            <person name="Chu J.S."/>
            <person name="Gimenez G."/>
            <person name="Irimia M."/>
            <person name="Rigden D.J."/>
            <person name="Fitzpatrick D.A."/>
            <person name="Lorenzo-Morales J."/>
            <person name="Bateman A."/>
            <person name="Chiu C.H."/>
            <person name="Tang P."/>
            <person name="Hegemann P."/>
            <person name="Fromm H."/>
            <person name="Raoult D."/>
            <person name="Greub G."/>
            <person name="Miranda-Saavedra D."/>
            <person name="Chen N."/>
            <person name="Nash P."/>
            <person name="Ginger M.L."/>
            <person name="Horn M."/>
            <person name="Schaap P."/>
            <person name="Caler L."/>
            <person name="Loftus B."/>
        </authorList>
    </citation>
    <scope>NUCLEOTIDE SEQUENCE [LARGE SCALE GENOMIC DNA]</scope>
    <source>
        <strain evidence="1 2">Neff</strain>
    </source>
</reference>
<accession>L8H029</accession>
<name>L8H029_ACACF</name>
<sequence length="148" mass="15740">MGDAEVGGGGRPLSLEDIGEDLASMALKQESLVGVYLPSQQAPPLDLFAYARERRQGEKSLGELARQVKASTPEELRAATAAEQRRLDEQVATLYSRAHESSMAFLERSAWLRQADGGVAAMEGAIADVARRVEALAGIVDPGTNATT</sequence>
<keyword evidence="2" id="KW-1185">Reference proteome</keyword>
<gene>
    <name evidence="1" type="ORF">ACA1_037180</name>
</gene>
<dbReference type="VEuPathDB" id="AmoebaDB:ACA1_037180"/>
<dbReference type="EMBL" id="KB007940">
    <property type="protein sequence ID" value="ELR18884.1"/>
    <property type="molecule type" value="Genomic_DNA"/>
</dbReference>
<dbReference type="KEGG" id="acan:ACA1_037180"/>
<dbReference type="RefSeq" id="XP_004340943.1">
    <property type="nucleotide sequence ID" value="XM_004340895.1"/>
</dbReference>
<evidence type="ECO:0000313" key="2">
    <source>
        <dbReference type="Proteomes" id="UP000011083"/>
    </source>
</evidence>
<dbReference type="GeneID" id="14919684"/>
<protein>
    <submittedName>
        <fullName evidence="1">Uncharacterized protein</fullName>
    </submittedName>
</protein>
<organism evidence="1 2">
    <name type="scientific">Acanthamoeba castellanii (strain ATCC 30010 / Neff)</name>
    <dbReference type="NCBI Taxonomy" id="1257118"/>
    <lineage>
        <taxon>Eukaryota</taxon>
        <taxon>Amoebozoa</taxon>
        <taxon>Discosea</taxon>
        <taxon>Longamoebia</taxon>
        <taxon>Centramoebida</taxon>
        <taxon>Acanthamoebidae</taxon>
        <taxon>Acanthamoeba</taxon>
    </lineage>
</organism>
<proteinExistence type="predicted"/>
<dbReference type="AlphaFoldDB" id="L8H029"/>